<reference evidence="1" key="2">
    <citation type="submission" date="2020-09" db="EMBL/GenBank/DDBJ databases">
        <authorList>
            <person name="Sun Q."/>
            <person name="Ohkuma M."/>
        </authorList>
    </citation>
    <scope>NUCLEOTIDE SEQUENCE</scope>
    <source>
        <strain evidence="1">JCM 31311</strain>
    </source>
</reference>
<keyword evidence="2" id="KW-1185">Reference proteome</keyword>
<dbReference type="RefSeq" id="WP_189087693.1">
    <property type="nucleotide sequence ID" value="NZ_BMQL01000001.1"/>
</dbReference>
<accession>A0A918BV05</accession>
<reference evidence="1" key="1">
    <citation type="journal article" date="2014" name="Int. J. Syst. Evol. Microbiol.">
        <title>Complete genome sequence of Corynebacterium casei LMG S-19264T (=DSM 44701T), isolated from a smear-ripened cheese.</title>
        <authorList>
            <consortium name="US DOE Joint Genome Institute (JGI-PGF)"/>
            <person name="Walter F."/>
            <person name="Albersmeier A."/>
            <person name="Kalinowski J."/>
            <person name="Ruckert C."/>
        </authorList>
    </citation>
    <scope>NUCLEOTIDE SEQUENCE</scope>
    <source>
        <strain evidence="1">JCM 31311</strain>
    </source>
</reference>
<dbReference type="AlphaFoldDB" id="A0A918BV05"/>
<sequence>MLFRHGDVLIQAIQTLPAVAQPRPGNALAYGEVTGHSHRIREVQHTQLYTAGDELYLALSAPSTLIHEEHATIPLPAGFYKVWMQREYTPRGIVRVVD</sequence>
<gene>
    <name evidence="1" type="ORF">GCM10008957_02910</name>
</gene>
<evidence type="ECO:0000313" key="2">
    <source>
        <dbReference type="Proteomes" id="UP000603865"/>
    </source>
</evidence>
<name>A0A918BV05_9DEIO</name>
<comment type="caution">
    <text evidence="1">The sequence shown here is derived from an EMBL/GenBank/DDBJ whole genome shotgun (WGS) entry which is preliminary data.</text>
</comment>
<dbReference type="Proteomes" id="UP000603865">
    <property type="component" value="Unassembled WGS sequence"/>
</dbReference>
<organism evidence="1 2">
    <name type="scientific">Deinococcus ruber</name>
    <dbReference type="NCBI Taxonomy" id="1848197"/>
    <lineage>
        <taxon>Bacteria</taxon>
        <taxon>Thermotogati</taxon>
        <taxon>Deinococcota</taxon>
        <taxon>Deinococci</taxon>
        <taxon>Deinococcales</taxon>
        <taxon>Deinococcaceae</taxon>
        <taxon>Deinococcus</taxon>
    </lineage>
</organism>
<proteinExistence type="predicted"/>
<dbReference type="EMBL" id="BMQL01000001">
    <property type="protein sequence ID" value="GGQ94191.1"/>
    <property type="molecule type" value="Genomic_DNA"/>
</dbReference>
<evidence type="ECO:0000313" key="1">
    <source>
        <dbReference type="EMBL" id="GGQ94191.1"/>
    </source>
</evidence>
<protein>
    <submittedName>
        <fullName evidence="1">Uncharacterized protein</fullName>
    </submittedName>
</protein>